<dbReference type="CDD" id="cd03311">
    <property type="entry name" value="CIMS_C_terminal_like"/>
    <property type="match status" value="1"/>
</dbReference>
<dbReference type="SUPFAM" id="SSF51726">
    <property type="entry name" value="UROD/MetE-like"/>
    <property type="match status" value="1"/>
</dbReference>
<dbReference type="HOGENOM" id="CLU_058877_0_0_4"/>
<dbReference type="Proteomes" id="UP000019805">
    <property type="component" value="Chromosome"/>
</dbReference>
<reference evidence="2 3" key="1">
    <citation type="journal article" date="2014" name="BMC Microbiol.">
        <title>The oxygen-independent metabolism of cyclic monoterpenes in Castellaniella defragrans 65Phen.</title>
        <authorList>
            <person name="Petasch J."/>
            <person name="Disch E.M."/>
            <person name="Markert S."/>
            <person name="Becher D."/>
            <person name="Schweder T."/>
            <person name="Huttel B."/>
            <person name="Reinhardt R."/>
            <person name="Harder J."/>
        </authorList>
    </citation>
    <scope>NUCLEOTIDE SEQUENCE [LARGE SCALE GENOMIC DNA]</scope>
    <source>
        <strain evidence="2">65Phen</strain>
    </source>
</reference>
<evidence type="ECO:0000313" key="3">
    <source>
        <dbReference type="Proteomes" id="UP000019805"/>
    </source>
</evidence>
<dbReference type="PATRIC" id="fig|1437824.5.peg.211"/>
<dbReference type="NCBIfam" id="NF005085">
    <property type="entry name" value="PRK06520.1"/>
    <property type="match status" value="1"/>
</dbReference>
<dbReference type="InterPro" id="IPR002629">
    <property type="entry name" value="Met_Synth_C/arc"/>
</dbReference>
<organism evidence="2 3">
    <name type="scientific">Castellaniella defragrans (strain DSM 12143 / CCUG 39792 / 65Phen)</name>
    <name type="common">Alcaligenes defragrans</name>
    <dbReference type="NCBI Taxonomy" id="1437824"/>
    <lineage>
        <taxon>Bacteria</taxon>
        <taxon>Pseudomonadati</taxon>
        <taxon>Pseudomonadota</taxon>
        <taxon>Betaproteobacteria</taxon>
        <taxon>Burkholderiales</taxon>
        <taxon>Alcaligenaceae</taxon>
        <taxon>Castellaniella</taxon>
    </lineage>
</organism>
<gene>
    <name evidence="2" type="ORF">BN940_01061</name>
</gene>
<dbReference type="GO" id="GO:0008270">
    <property type="term" value="F:zinc ion binding"/>
    <property type="evidence" value="ECO:0007669"/>
    <property type="project" value="InterPro"/>
</dbReference>
<protein>
    <submittedName>
        <fullName evidence="2">Methionine synthase II, cobalamin-independent</fullName>
    </submittedName>
</protein>
<dbReference type="Gene3D" id="3.20.20.210">
    <property type="match status" value="1"/>
</dbReference>
<dbReference type="STRING" id="1437824.BN940_01061"/>
<evidence type="ECO:0000313" key="2">
    <source>
        <dbReference type="EMBL" id="CDM22689.1"/>
    </source>
</evidence>
<dbReference type="EMBL" id="HG916765">
    <property type="protein sequence ID" value="CDM22689.1"/>
    <property type="molecule type" value="Genomic_DNA"/>
</dbReference>
<dbReference type="GO" id="GO:0009086">
    <property type="term" value="P:methionine biosynthetic process"/>
    <property type="evidence" value="ECO:0007669"/>
    <property type="project" value="InterPro"/>
</dbReference>
<dbReference type="Pfam" id="PF01717">
    <property type="entry name" value="Meth_synt_2"/>
    <property type="match status" value="1"/>
</dbReference>
<dbReference type="eggNOG" id="COG0620">
    <property type="taxonomic scope" value="Bacteria"/>
</dbReference>
<accession>W8WT35</accession>
<feature type="domain" description="Cobalamin-independent methionine synthase MetE C-terminal/archaeal" evidence="1">
    <location>
        <begin position="23"/>
        <end position="377"/>
    </location>
</feature>
<dbReference type="InterPro" id="IPR038071">
    <property type="entry name" value="UROD/MetE-like_sf"/>
</dbReference>
<dbReference type="KEGG" id="cdn:BN940_01061"/>
<name>W8WT35_CASD6</name>
<dbReference type="PANTHER" id="PTHR43844:SF1">
    <property type="entry name" value="METHIONINE SYNTHASE"/>
    <property type="match status" value="1"/>
</dbReference>
<dbReference type="AlphaFoldDB" id="W8WT35"/>
<proteinExistence type="predicted"/>
<evidence type="ECO:0000259" key="1">
    <source>
        <dbReference type="Pfam" id="PF01717"/>
    </source>
</evidence>
<dbReference type="GO" id="GO:0003871">
    <property type="term" value="F:5-methyltetrahydropteroyltriglutamate-homocysteine S-methyltransferase activity"/>
    <property type="evidence" value="ECO:0007669"/>
    <property type="project" value="InterPro"/>
</dbReference>
<sequence>MMNKFPEETAMSTRTVPPFRADHVGSFLRPVYLLEARERHARGEIDAAALRAVEDRAITEIVRFQEDIGLKSVTDGEFRRTYFHLDFLRQLDGVTTDDPKVVTGPDGKEHLAPPSILVTGKVRHARDIQRADFEYLASQVSAGHTPKVTIPSPTMLHFRGGRAGIDAVAYPELDPDFYEDVAEAYGQELRSLYDAGCRYVQMDDTNLAYLCDGRMREAAKARGDDPNELPHRYARFINRVVARKPEGMVLAMHLCRGNFKSTYAAEGNYEPVAEALLSEMHLDAYFMEYDDDRSGDFRPLRFLPAGKIVVLGLVTTKFGALESKDDLKRRIDEAAKHAPLEQLALSPQCGFSSTVHGNNVAVEDQRAKLRLVVETAREVWGDA</sequence>
<dbReference type="PANTHER" id="PTHR43844">
    <property type="entry name" value="METHIONINE SYNTHASE"/>
    <property type="match status" value="1"/>
</dbReference>
<keyword evidence="3" id="KW-1185">Reference proteome</keyword>